<accession>A0A3P1WUB2</accession>
<dbReference type="GO" id="GO:0005886">
    <property type="term" value="C:plasma membrane"/>
    <property type="evidence" value="ECO:0007669"/>
    <property type="project" value="UniProtKB-SubCell"/>
</dbReference>
<keyword evidence="9 10" id="KW-0472">Membrane</keyword>
<dbReference type="AlphaFoldDB" id="A0A3P1WUB2"/>
<evidence type="ECO:0000256" key="1">
    <source>
        <dbReference type="ARBA" id="ARBA00004162"/>
    </source>
</evidence>
<evidence type="ECO:0000313" key="12">
    <source>
        <dbReference type="Proteomes" id="UP000280935"/>
    </source>
</evidence>
<evidence type="ECO:0000256" key="8">
    <source>
        <dbReference type="ARBA" id="ARBA00023010"/>
    </source>
</evidence>
<evidence type="ECO:0000256" key="2">
    <source>
        <dbReference type="ARBA" id="ARBA00006742"/>
    </source>
</evidence>
<dbReference type="NCBIfam" id="TIGR00739">
    <property type="entry name" value="yajC"/>
    <property type="match status" value="1"/>
</dbReference>
<reference evidence="11 12" key="1">
    <citation type="submission" date="2018-11" db="EMBL/GenBank/DDBJ databases">
        <title>Genomes From Bacteria Associated with the Canine Oral Cavity: a Test Case for Automated Genome-Based Taxonomic Assignment.</title>
        <authorList>
            <person name="Coil D.A."/>
            <person name="Jospin G."/>
            <person name="Darling A.E."/>
            <person name="Wallis C."/>
            <person name="Davis I.J."/>
            <person name="Harris S."/>
            <person name="Eisen J.A."/>
            <person name="Holcombe L.J."/>
            <person name="O'Flynn C."/>
        </authorList>
    </citation>
    <scope>NUCLEOTIDE SEQUENCE [LARGE SCALE GENOMIC DNA]</scope>
    <source>
        <strain evidence="11 12">OH2822_COT-296</strain>
    </source>
</reference>
<sequence length="124" mass="13772">MIEMMLMMVGIFAIMYFLLIRPQQRRMREQQEAVNALGPGARVLMQSGIYGTITHVGDRQAIVELAPGTEVTILKAAIMRAATADEEEFEFDDEADDLGVEEVKDLTEDADVAPVIPDEADEKN</sequence>
<name>A0A3P1WUB2_9ACTN</name>
<keyword evidence="8" id="KW-0811">Translocation</keyword>
<evidence type="ECO:0000313" key="11">
    <source>
        <dbReference type="EMBL" id="RRD49825.1"/>
    </source>
</evidence>
<organism evidence="11 12">
    <name type="scientific">Arachnia propionica</name>
    <dbReference type="NCBI Taxonomy" id="1750"/>
    <lineage>
        <taxon>Bacteria</taxon>
        <taxon>Bacillati</taxon>
        <taxon>Actinomycetota</taxon>
        <taxon>Actinomycetes</taxon>
        <taxon>Propionibacteriales</taxon>
        <taxon>Propionibacteriaceae</taxon>
        <taxon>Arachnia</taxon>
    </lineage>
</organism>
<dbReference type="OrthoDB" id="3711957at2"/>
<dbReference type="RefSeq" id="WP_125227675.1">
    <property type="nucleotide sequence ID" value="NZ_RQYT01000011.1"/>
</dbReference>
<dbReference type="Proteomes" id="UP000280935">
    <property type="component" value="Unassembled WGS sequence"/>
</dbReference>
<keyword evidence="5 10" id="KW-0812">Transmembrane</keyword>
<keyword evidence="4" id="KW-1003">Cell membrane</keyword>
<dbReference type="PANTHER" id="PTHR33909">
    <property type="entry name" value="SEC TRANSLOCON ACCESSORY COMPLEX SUBUNIT YAJC"/>
    <property type="match status" value="1"/>
</dbReference>
<evidence type="ECO:0000256" key="3">
    <source>
        <dbReference type="ARBA" id="ARBA00022448"/>
    </source>
</evidence>
<proteinExistence type="inferred from homology"/>
<evidence type="ECO:0000256" key="9">
    <source>
        <dbReference type="ARBA" id="ARBA00023136"/>
    </source>
</evidence>
<dbReference type="EMBL" id="RQYT01000011">
    <property type="protein sequence ID" value="RRD49825.1"/>
    <property type="molecule type" value="Genomic_DNA"/>
</dbReference>
<dbReference type="PANTHER" id="PTHR33909:SF1">
    <property type="entry name" value="SEC TRANSLOCON ACCESSORY COMPLEX SUBUNIT YAJC"/>
    <property type="match status" value="1"/>
</dbReference>
<dbReference type="InterPro" id="IPR003849">
    <property type="entry name" value="Preprotein_translocase_YajC"/>
</dbReference>
<keyword evidence="6" id="KW-0653">Protein transport</keyword>
<evidence type="ECO:0000256" key="4">
    <source>
        <dbReference type="ARBA" id="ARBA00022475"/>
    </source>
</evidence>
<keyword evidence="7 10" id="KW-1133">Transmembrane helix</keyword>
<evidence type="ECO:0000256" key="6">
    <source>
        <dbReference type="ARBA" id="ARBA00022927"/>
    </source>
</evidence>
<protein>
    <submittedName>
        <fullName evidence="11">Preprotein translocase subunit YajC</fullName>
    </submittedName>
</protein>
<dbReference type="PRINTS" id="PR01853">
    <property type="entry name" value="YAJCTRNLCASE"/>
</dbReference>
<dbReference type="SMART" id="SM01323">
    <property type="entry name" value="YajC"/>
    <property type="match status" value="1"/>
</dbReference>
<feature type="transmembrane region" description="Helical" evidence="10">
    <location>
        <begin position="6"/>
        <end position="22"/>
    </location>
</feature>
<evidence type="ECO:0000256" key="7">
    <source>
        <dbReference type="ARBA" id="ARBA00022989"/>
    </source>
</evidence>
<comment type="subcellular location">
    <subcellularLocation>
        <location evidence="1">Cell membrane</location>
        <topology evidence="1">Single-pass membrane protein</topology>
    </subcellularLocation>
</comment>
<evidence type="ECO:0000256" key="10">
    <source>
        <dbReference type="SAM" id="Phobius"/>
    </source>
</evidence>
<keyword evidence="3" id="KW-0813">Transport</keyword>
<comment type="similarity">
    <text evidence="2">Belongs to the YajC family.</text>
</comment>
<comment type="caution">
    <text evidence="11">The sequence shown here is derived from an EMBL/GenBank/DDBJ whole genome shotgun (WGS) entry which is preliminary data.</text>
</comment>
<dbReference type="GO" id="GO:0015031">
    <property type="term" value="P:protein transport"/>
    <property type="evidence" value="ECO:0007669"/>
    <property type="project" value="UniProtKB-KW"/>
</dbReference>
<dbReference type="Pfam" id="PF02699">
    <property type="entry name" value="YajC"/>
    <property type="match status" value="1"/>
</dbReference>
<gene>
    <name evidence="11" type="primary">yajC</name>
    <name evidence="11" type="ORF">EII35_06615</name>
</gene>
<evidence type="ECO:0000256" key="5">
    <source>
        <dbReference type="ARBA" id="ARBA00022692"/>
    </source>
</evidence>